<dbReference type="PROSITE" id="PS51114">
    <property type="entry name" value="FBA"/>
    <property type="match status" value="1"/>
</dbReference>
<evidence type="ECO:0000313" key="3">
    <source>
        <dbReference type="EMBL" id="WAR22591.1"/>
    </source>
</evidence>
<reference evidence="3" key="1">
    <citation type="submission" date="2022-11" db="EMBL/GenBank/DDBJ databases">
        <title>Centuries of genome instability and evolution in soft-shell clam transmissible cancer (bioRxiv).</title>
        <authorList>
            <person name="Hart S.F.M."/>
            <person name="Yonemitsu M.A."/>
            <person name="Giersch R.M."/>
            <person name="Beal B.F."/>
            <person name="Arriagada G."/>
            <person name="Davis B.W."/>
            <person name="Ostrander E.A."/>
            <person name="Goff S.P."/>
            <person name="Metzger M.J."/>
        </authorList>
    </citation>
    <scope>NUCLEOTIDE SEQUENCE</scope>
    <source>
        <strain evidence="3">MELC-2E11</strain>
        <tissue evidence="3">Siphon/mantle</tissue>
    </source>
</reference>
<dbReference type="EMBL" id="CP111023">
    <property type="protein sequence ID" value="WAR22591.1"/>
    <property type="molecule type" value="Genomic_DNA"/>
</dbReference>
<sequence>MGVSNSGFSGNNSGRIASNGDKSGRMMEWEVVGNGGDGWSVETEPIGSDPVSDFNNECKGSVGCWATSYRECAKYQVVDLMAAGCCKYVLDHVRPAIHVSEYSARRDCGAVYKMTVVLMPERLRSFGQLLQKIQTPHTLSMTLYSLAVETGSRPSIRSRITPWVYGMWVSTTMAKTRILGREFWRQNDPRIGDIGLQTCCWSGREQRY</sequence>
<evidence type="ECO:0000256" key="1">
    <source>
        <dbReference type="SAM" id="MobiDB-lite"/>
    </source>
</evidence>
<organism evidence="3 4">
    <name type="scientific">Mya arenaria</name>
    <name type="common">Soft-shell clam</name>
    <dbReference type="NCBI Taxonomy" id="6604"/>
    <lineage>
        <taxon>Eukaryota</taxon>
        <taxon>Metazoa</taxon>
        <taxon>Spiralia</taxon>
        <taxon>Lophotrochozoa</taxon>
        <taxon>Mollusca</taxon>
        <taxon>Bivalvia</taxon>
        <taxon>Autobranchia</taxon>
        <taxon>Heteroconchia</taxon>
        <taxon>Euheterodonta</taxon>
        <taxon>Imparidentia</taxon>
        <taxon>Neoheterodontei</taxon>
        <taxon>Myida</taxon>
        <taxon>Myoidea</taxon>
        <taxon>Myidae</taxon>
        <taxon>Mya</taxon>
    </lineage>
</organism>
<evidence type="ECO:0000313" key="4">
    <source>
        <dbReference type="Proteomes" id="UP001164746"/>
    </source>
</evidence>
<feature type="domain" description="FBA" evidence="2">
    <location>
        <begin position="5"/>
        <end position="208"/>
    </location>
</feature>
<name>A0ABY7FNW8_MYAAR</name>
<feature type="region of interest" description="Disordered" evidence="1">
    <location>
        <begin position="1"/>
        <end position="21"/>
    </location>
</feature>
<dbReference type="Gene3D" id="2.60.120.260">
    <property type="entry name" value="Galactose-binding domain-like"/>
    <property type="match status" value="1"/>
</dbReference>
<protein>
    <submittedName>
        <fullName evidence="3">FBX6-like protein</fullName>
    </submittedName>
</protein>
<dbReference type="Proteomes" id="UP001164746">
    <property type="component" value="Chromosome 12"/>
</dbReference>
<keyword evidence="4" id="KW-1185">Reference proteome</keyword>
<dbReference type="PANTHER" id="PTHR12125">
    <property type="entry name" value="F-BOX ONLY PROTEIN 6-LIKE PROTEIN"/>
    <property type="match status" value="1"/>
</dbReference>
<dbReference type="Pfam" id="PF04300">
    <property type="entry name" value="FBA"/>
    <property type="match status" value="1"/>
</dbReference>
<evidence type="ECO:0000259" key="2">
    <source>
        <dbReference type="PROSITE" id="PS51114"/>
    </source>
</evidence>
<dbReference type="SMART" id="SM01198">
    <property type="entry name" value="FBA"/>
    <property type="match status" value="1"/>
</dbReference>
<dbReference type="InterPro" id="IPR008979">
    <property type="entry name" value="Galactose-bd-like_sf"/>
</dbReference>
<feature type="compositionally biased region" description="Low complexity" evidence="1">
    <location>
        <begin position="1"/>
        <end position="14"/>
    </location>
</feature>
<dbReference type="InterPro" id="IPR039752">
    <property type="entry name" value="F-box_only"/>
</dbReference>
<proteinExistence type="predicted"/>
<dbReference type="SUPFAM" id="SSF49785">
    <property type="entry name" value="Galactose-binding domain-like"/>
    <property type="match status" value="1"/>
</dbReference>
<dbReference type="PANTHER" id="PTHR12125:SF5">
    <property type="entry name" value="F-BOX DOMAIN-CONTAINING PROTEIN"/>
    <property type="match status" value="1"/>
</dbReference>
<gene>
    <name evidence="3" type="ORF">MAR_016565</name>
</gene>
<accession>A0ABY7FNW8</accession>
<dbReference type="InterPro" id="IPR007397">
    <property type="entry name" value="F-box-assoc_dom"/>
</dbReference>